<keyword evidence="2" id="KW-1185">Reference proteome</keyword>
<dbReference type="EMBL" id="BAAARE010000001">
    <property type="protein sequence ID" value="GAA2467710.1"/>
    <property type="molecule type" value="Genomic_DNA"/>
</dbReference>
<evidence type="ECO:0000313" key="1">
    <source>
        <dbReference type="EMBL" id="GAA2467710.1"/>
    </source>
</evidence>
<evidence type="ECO:0000313" key="2">
    <source>
        <dbReference type="Proteomes" id="UP001500730"/>
    </source>
</evidence>
<accession>A0ABN3KRC5</accession>
<reference evidence="1 2" key="1">
    <citation type="journal article" date="2019" name="Int. J. Syst. Evol. Microbiol.">
        <title>The Global Catalogue of Microorganisms (GCM) 10K type strain sequencing project: providing services to taxonomists for standard genome sequencing and annotation.</title>
        <authorList>
            <consortium name="The Broad Institute Genomics Platform"/>
            <consortium name="The Broad Institute Genome Sequencing Center for Infectious Disease"/>
            <person name="Wu L."/>
            <person name="Ma J."/>
        </authorList>
    </citation>
    <scope>NUCLEOTIDE SEQUENCE [LARGE SCALE GENOMIC DNA]</scope>
    <source>
        <strain evidence="1 2">JCM 16259</strain>
    </source>
</reference>
<proteinExistence type="predicted"/>
<comment type="caution">
    <text evidence="1">The sequence shown here is derived from an EMBL/GenBank/DDBJ whole genome shotgun (WGS) entry which is preliminary data.</text>
</comment>
<sequence length="61" mass="6737">MWSEGDARTIRLDRTALVAKHQNPEAAASAAMTDLGYSEVIAPAARLFIERRTEDSILSMM</sequence>
<organism evidence="1 2">
    <name type="scientific">Terrabacter carboxydivorans</name>
    <dbReference type="NCBI Taxonomy" id="619730"/>
    <lineage>
        <taxon>Bacteria</taxon>
        <taxon>Bacillati</taxon>
        <taxon>Actinomycetota</taxon>
        <taxon>Actinomycetes</taxon>
        <taxon>Micrococcales</taxon>
        <taxon>Intrasporangiaceae</taxon>
        <taxon>Terrabacter</taxon>
    </lineage>
</organism>
<protein>
    <submittedName>
        <fullName evidence="1">Uncharacterized protein</fullName>
    </submittedName>
</protein>
<gene>
    <name evidence="1" type="ORF">GCM10009858_01110</name>
</gene>
<name>A0ABN3KRC5_9MICO</name>
<dbReference type="Proteomes" id="UP001500730">
    <property type="component" value="Unassembled WGS sequence"/>
</dbReference>